<dbReference type="GeneID" id="27692050"/>
<dbReference type="VEuPathDB" id="FungiDB:SPPG_08925"/>
<evidence type="ECO:0000313" key="3">
    <source>
        <dbReference type="Proteomes" id="UP000053201"/>
    </source>
</evidence>
<dbReference type="RefSeq" id="XP_016611900.1">
    <property type="nucleotide sequence ID" value="XM_016757074.1"/>
</dbReference>
<reference evidence="2 3" key="1">
    <citation type="submission" date="2009-08" db="EMBL/GenBank/DDBJ databases">
        <title>The Genome Sequence of Spizellomyces punctatus strain DAOM BR117.</title>
        <authorList>
            <consortium name="The Broad Institute Genome Sequencing Platform"/>
            <person name="Russ C."/>
            <person name="Cuomo C."/>
            <person name="Shea T."/>
            <person name="Young S.K."/>
            <person name="Zeng Q."/>
            <person name="Koehrsen M."/>
            <person name="Haas B."/>
            <person name="Borodovsky M."/>
            <person name="Guigo R."/>
            <person name="Alvarado L."/>
            <person name="Berlin A."/>
            <person name="Bochicchio J."/>
            <person name="Borenstein D."/>
            <person name="Chapman S."/>
            <person name="Chen Z."/>
            <person name="Engels R."/>
            <person name="Freedman E."/>
            <person name="Gellesch M."/>
            <person name="Goldberg J."/>
            <person name="Griggs A."/>
            <person name="Gujja S."/>
            <person name="Heiman D."/>
            <person name="Hepburn T."/>
            <person name="Howarth C."/>
            <person name="Jen D."/>
            <person name="Larson L."/>
            <person name="Lewis B."/>
            <person name="Mehta T."/>
            <person name="Park D."/>
            <person name="Pearson M."/>
            <person name="Roberts A."/>
            <person name="Saif S."/>
            <person name="Shenoy N."/>
            <person name="Sisk P."/>
            <person name="Stolte C."/>
            <person name="Sykes S."/>
            <person name="Thomson T."/>
            <person name="Walk T."/>
            <person name="White J."/>
            <person name="Yandava C."/>
            <person name="Burger G."/>
            <person name="Gray M.W."/>
            <person name="Holland P.W.H."/>
            <person name="King N."/>
            <person name="Lang F.B.F."/>
            <person name="Roger A.J."/>
            <person name="Ruiz-Trillo I."/>
            <person name="Lander E."/>
            <person name="Nusbaum C."/>
        </authorList>
    </citation>
    <scope>NUCLEOTIDE SEQUENCE [LARGE SCALE GENOMIC DNA]</scope>
    <source>
        <strain evidence="2 3">DAOM BR117</strain>
    </source>
</reference>
<keyword evidence="3" id="KW-1185">Reference proteome</keyword>
<dbReference type="InParanoid" id="A0A0L0HR59"/>
<evidence type="ECO:0000256" key="1">
    <source>
        <dbReference type="SAM" id="MobiDB-lite"/>
    </source>
</evidence>
<dbReference type="OrthoDB" id="2113238at2759"/>
<evidence type="ECO:0000313" key="2">
    <source>
        <dbReference type="EMBL" id="KND03861.1"/>
    </source>
</evidence>
<protein>
    <submittedName>
        <fullName evidence="2">Uncharacterized protein</fullName>
    </submittedName>
</protein>
<organism evidence="2 3">
    <name type="scientific">Spizellomyces punctatus (strain DAOM BR117)</name>
    <dbReference type="NCBI Taxonomy" id="645134"/>
    <lineage>
        <taxon>Eukaryota</taxon>
        <taxon>Fungi</taxon>
        <taxon>Fungi incertae sedis</taxon>
        <taxon>Chytridiomycota</taxon>
        <taxon>Chytridiomycota incertae sedis</taxon>
        <taxon>Chytridiomycetes</taxon>
        <taxon>Spizellomycetales</taxon>
        <taxon>Spizellomycetaceae</taxon>
        <taxon>Spizellomyces</taxon>
    </lineage>
</organism>
<dbReference type="AlphaFoldDB" id="A0A0L0HR59"/>
<sequence>MSSHLDIPTTEESALMQPGMVGAPHTETSIARDFQHQEAIRREASGNALPMSALQSGGAAGVLVPEANAQSNRDNDTTEIETFNAIQRGSASLHSADAYPSR</sequence>
<feature type="region of interest" description="Disordered" evidence="1">
    <location>
        <begin position="1"/>
        <end position="36"/>
    </location>
</feature>
<gene>
    <name evidence="2" type="ORF">SPPG_08925</name>
</gene>
<dbReference type="EMBL" id="KQ257451">
    <property type="protein sequence ID" value="KND03861.1"/>
    <property type="molecule type" value="Genomic_DNA"/>
</dbReference>
<accession>A0A0L0HR59</accession>
<dbReference type="Proteomes" id="UP000053201">
    <property type="component" value="Unassembled WGS sequence"/>
</dbReference>
<proteinExistence type="predicted"/>
<name>A0A0L0HR59_SPIPD</name>